<dbReference type="RefSeq" id="WP_146682890.1">
    <property type="nucleotide sequence ID" value="NZ_CP019646.1"/>
</dbReference>
<sequence>MREPAKTFQELIVWQKAHGFVIEVYKATETYPKAELFALTQQSEEIAKLISSYHKALAANS</sequence>
<evidence type="ECO:0000313" key="1">
    <source>
        <dbReference type="EMBL" id="AQQ70642.1"/>
    </source>
</evidence>
<dbReference type="STRING" id="1851148.SMSP2_00997"/>
<reference evidence="2" key="1">
    <citation type="submission" date="2017-02" db="EMBL/GenBank/DDBJ databases">
        <title>Comparative genomics and description of representatives of a novel lineage of planctomycetes thriving in anoxic sediments.</title>
        <authorList>
            <person name="Spring S."/>
            <person name="Bunk B."/>
            <person name="Sproer C."/>
        </authorList>
    </citation>
    <scope>NUCLEOTIDE SEQUENCE [LARGE SCALE GENOMIC DNA]</scope>
    <source>
        <strain evidence="2">SM-Chi-D1</strain>
    </source>
</reference>
<dbReference type="Gene3D" id="1.20.1440.60">
    <property type="entry name" value="23S rRNA-intervening sequence"/>
    <property type="match status" value="1"/>
</dbReference>
<dbReference type="OrthoDB" id="276165at2"/>
<dbReference type="Pfam" id="PF05635">
    <property type="entry name" value="23S_rRNA_IVP"/>
    <property type="match status" value="1"/>
</dbReference>
<dbReference type="EMBL" id="CP019646">
    <property type="protein sequence ID" value="AQQ70642.1"/>
    <property type="molecule type" value="Genomic_DNA"/>
</dbReference>
<evidence type="ECO:0000313" key="2">
    <source>
        <dbReference type="Proteomes" id="UP000188181"/>
    </source>
</evidence>
<keyword evidence="2" id="KW-1185">Reference proteome</keyword>
<dbReference type="NCBIfam" id="TIGR02436">
    <property type="entry name" value="four helix bundle protein"/>
    <property type="match status" value="1"/>
</dbReference>
<proteinExistence type="predicted"/>
<dbReference type="Proteomes" id="UP000188181">
    <property type="component" value="Chromosome"/>
</dbReference>
<dbReference type="AlphaFoldDB" id="A0A1Q2MEG0"/>
<accession>A0A1Q2MEG0</accession>
<dbReference type="InterPro" id="IPR036583">
    <property type="entry name" value="23S_rRNA_IVS_sf"/>
</dbReference>
<organism evidence="1 2">
    <name type="scientific">Limihaloglobus sulfuriphilus</name>
    <dbReference type="NCBI Taxonomy" id="1851148"/>
    <lineage>
        <taxon>Bacteria</taxon>
        <taxon>Pseudomonadati</taxon>
        <taxon>Planctomycetota</taxon>
        <taxon>Phycisphaerae</taxon>
        <taxon>Sedimentisphaerales</taxon>
        <taxon>Sedimentisphaeraceae</taxon>
        <taxon>Limihaloglobus</taxon>
    </lineage>
</organism>
<dbReference type="KEGG" id="pbas:SMSP2_00997"/>
<name>A0A1Q2MEG0_9BACT</name>
<protein>
    <submittedName>
        <fullName evidence="1">Four helix bundle protein</fullName>
    </submittedName>
</protein>
<dbReference type="InterPro" id="IPR012657">
    <property type="entry name" value="23S_rRNA-intervening_sequence"/>
</dbReference>
<dbReference type="SUPFAM" id="SSF158446">
    <property type="entry name" value="IVS-encoded protein-like"/>
    <property type="match status" value="1"/>
</dbReference>
<gene>
    <name evidence="1" type="ORF">SMSP2_00997</name>
</gene>